<sequence>MIGASVVALLIVEVAVGRYFPVGGRIYALDAELLYDALPDASRIQPMDRAFVKEGDAARVFVSTGAEGFRGGDLEASGSHKRILVLGDSLVMAENVPLEGTFVSTLGRELEARIGEPGSIEMVNAGRSGYGPDQALLLFERDVDSIDPDLVVFVLCAHNDFGDLMRNKLFRLDGEQGLIRESPVVGERMRERFDELRSASEAPALVRLWRFWQSARRLPESMEPLPPGMMGLYVMALEAQAREHLVIRDPEVVSLFEDVYDIDVAADLPGSFAAAKRDLMTGVLSRMVKEANERHLPVLFVVVPSAVDMCQDFGVRVDPVRFPGHQPTRLVDALVGCVGLAGGVVVDVTPALAASGPADRYFVGGTDIHWNAGGQGAAASYVAEELLRDTAAAGALGVEVDR</sequence>
<evidence type="ECO:0000313" key="2">
    <source>
        <dbReference type="Proteomes" id="UP000320390"/>
    </source>
</evidence>
<dbReference type="SUPFAM" id="SSF52266">
    <property type="entry name" value="SGNH hydrolase"/>
    <property type="match status" value="1"/>
</dbReference>
<dbReference type="EMBL" id="CP036434">
    <property type="protein sequence ID" value="QDV04929.1"/>
    <property type="molecule type" value="Genomic_DNA"/>
</dbReference>
<proteinExistence type="predicted"/>
<evidence type="ECO:0000313" key="1">
    <source>
        <dbReference type="EMBL" id="QDV04929.1"/>
    </source>
</evidence>
<dbReference type="GO" id="GO:0016788">
    <property type="term" value="F:hydrolase activity, acting on ester bonds"/>
    <property type="evidence" value="ECO:0007669"/>
    <property type="project" value="UniProtKB-ARBA"/>
</dbReference>
<organism evidence="1 2">
    <name type="scientific">Saltatorellus ferox</name>
    <dbReference type="NCBI Taxonomy" id="2528018"/>
    <lineage>
        <taxon>Bacteria</taxon>
        <taxon>Pseudomonadati</taxon>
        <taxon>Planctomycetota</taxon>
        <taxon>Planctomycetia</taxon>
        <taxon>Planctomycetia incertae sedis</taxon>
        <taxon>Saltatorellus</taxon>
    </lineage>
</organism>
<evidence type="ECO:0008006" key="3">
    <source>
        <dbReference type="Google" id="ProtNLM"/>
    </source>
</evidence>
<gene>
    <name evidence="1" type="ORF">Poly30_04230</name>
</gene>
<dbReference type="Proteomes" id="UP000320390">
    <property type="component" value="Chromosome"/>
</dbReference>
<protein>
    <recommendedName>
        <fullName evidence="3">SGNH hydrolase-type esterase domain-containing protein</fullName>
    </recommendedName>
</protein>
<reference evidence="1 2" key="1">
    <citation type="submission" date="2019-02" db="EMBL/GenBank/DDBJ databases">
        <title>Deep-cultivation of Planctomycetes and their phenomic and genomic characterization uncovers novel biology.</title>
        <authorList>
            <person name="Wiegand S."/>
            <person name="Jogler M."/>
            <person name="Boedeker C."/>
            <person name="Pinto D."/>
            <person name="Vollmers J."/>
            <person name="Rivas-Marin E."/>
            <person name="Kohn T."/>
            <person name="Peeters S.H."/>
            <person name="Heuer A."/>
            <person name="Rast P."/>
            <person name="Oberbeckmann S."/>
            <person name="Bunk B."/>
            <person name="Jeske O."/>
            <person name="Meyerdierks A."/>
            <person name="Storesund J.E."/>
            <person name="Kallscheuer N."/>
            <person name="Luecker S."/>
            <person name="Lage O.M."/>
            <person name="Pohl T."/>
            <person name="Merkel B.J."/>
            <person name="Hornburger P."/>
            <person name="Mueller R.-W."/>
            <person name="Bruemmer F."/>
            <person name="Labrenz M."/>
            <person name="Spormann A.M."/>
            <person name="Op den Camp H."/>
            <person name="Overmann J."/>
            <person name="Amann R."/>
            <person name="Jetten M.S.M."/>
            <person name="Mascher T."/>
            <person name="Medema M.H."/>
            <person name="Devos D.P."/>
            <person name="Kaster A.-K."/>
            <person name="Ovreas L."/>
            <person name="Rohde M."/>
            <person name="Galperin M.Y."/>
            <person name="Jogler C."/>
        </authorList>
    </citation>
    <scope>NUCLEOTIDE SEQUENCE [LARGE SCALE GENOMIC DNA]</scope>
    <source>
        <strain evidence="1 2">Poly30</strain>
    </source>
</reference>
<dbReference type="InterPro" id="IPR036514">
    <property type="entry name" value="SGNH_hydro_sf"/>
</dbReference>
<dbReference type="Gene3D" id="3.40.50.1110">
    <property type="entry name" value="SGNH hydrolase"/>
    <property type="match status" value="1"/>
</dbReference>
<name>A0A518ELG5_9BACT</name>
<keyword evidence="2" id="KW-1185">Reference proteome</keyword>
<dbReference type="AlphaFoldDB" id="A0A518ELG5"/>
<accession>A0A518ELG5</accession>